<gene>
    <name evidence="2" type="ORF">LCAKO_3170</name>
</gene>
<protein>
    <submittedName>
        <fullName evidence="2">Phage antirepressor protein</fullName>
    </submittedName>
</protein>
<feature type="domain" description="Bro-N" evidence="1">
    <location>
        <begin position="147"/>
        <end position="260"/>
    </location>
</feature>
<proteinExistence type="predicted"/>
<dbReference type="EMBL" id="CP022954">
    <property type="protein sequence ID" value="QGV19657.1"/>
    <property type="molecule type" value="Genomic_DNA"/>
</dbReference>
<dbReference type="Pfam" id="PF02498">
    <property type="entry name" value="Bro-N"/>
    <property type="match status" value="1"/>
</dbReference>
<organism evidence="2 3">
    <name type="scientific">Lacticaseibacillus paracasei subsp. paracasei</name>
    <dbReference type="NCBI Taxonomy" id="47714"/>
    <lineage>
        <taxon>Bacteria</taxon>
        <taxon>Bacillati</taxon>
        <taxon>Bacillota</taxon>
        <taxon>Bacilli</taxon>
        <taxon>Lactobacillales</taxon>
        <taxon>Lactobacillaceae</taxon>
        <taxon>Lacticaseibacillus</taxon>
    </lineage>
</organism>
<dbReference type="Pfam" id="PF09669">
    <property type="entry name" value="Phage_pRha"/>
    <property type="match status" value="1"/>
</dbReference>
<dbReference type="NCBIfam" id="TIGR02681">
    <property type="entry name" value="phage_pRha"/>
    <property type="match status" value="1"/>
</dbReference>
<accession>A0AAP9HK51</accession>
<dbReference type="AlphaFoldDB" id="A0AAP9HK51"/>
<sequence length="326" mass="35758">MSSSQNKKTCYQHAPERMIKVSYQVSNLVSIKSGQAVTTSLQVAEAFSKNHRDVLAAIRDLLSSAENYAVLKKYFIDGSYTASNGKTNPMYYMNRDGFTLLAVGFTGQKALKFKLAYINQFNQMEQALRNSYQLDTDTAMHAIRLPNGDIQLVVHFQEQPVRVISAFVDGTRLIVAKDLNLALGYGNWHQATHDYVAVPHRRHYQAASINAKPARGGLQVATVLDEVGLAQLLAHSKKPAASLLAAFIKTEAFPKLEALSNSIPSRFATTDAVTGQLELPLDHQPAALLKLACIAKEQGQAAIYEDLLSRAIGVVQGPDTPPFTRI</sequence>
<reference evidence="2 3" key="1">
    <citation type="submission" date="2017-08" db="EMBL/GenBank/DDBJ databases">
        <title>Genome sequence, comparative genomics and functional analysis of the highly adhesive Lactobacillus paracasei Kobulty strain.</title>
        <authorList>
            <person name="Koryszewska-Baginska A."/>
            <person name="Grynberg M."/>
            <person name="Aleksandrzak-Piekarczyk T."/>
        </authorList>
    </citation>
    <scope>NUCLEOTIDE SEQUENCE [LARGE SCALE GENOMIC DNA]</scope>
    <source>
        <strain evidence="2 3">IBB3423</strain>
    </source>
</reference>
<evidence type="ECO:0000259" key="1">
    <source>
        <dbReference type="PROSITE" id="PS51750"/>
    </source>
</evidence>
<evidence type="ECO:0000313" key="3">
    <source>
        <dbReference type="Proteomes" id="UP000423274"/>
    </source>
</evidence>
<dbReference type="InterPro" id="IPR014054">
    <property type="entry name" value="Phage_regulatory_Rha"/>
</dbReference>
<evidence type="ECO:0000313" key="2">
    <source>
        <dbReference type="EMBL" id="QGV19657.1"/>
    </source>
</evidence>
<dbReference type="InterPro" id="IPR003497">
    <property type="entry name" value="BRO_N_domain"/>
</dbReference>
<name>A0AAP9HK51_LACPA</name>
<dbReference type="Proteomes" id="UP000423274">
    <property type="component" value="Chromosome"/>
</dbReference>
<dbReference type="PROSITE" id="PS51750">
    <property type="entry name" value="BRO_N"/>
    <property type="match status" value="1"/>
</dbReference>